<dbReference type="RefSeq" id="WP_183225220.1">
    <property type="nucleotide sequence ID" value="NZ_BMPW01000020.1"/>
</dbReference>
<organism evidence="1 2">
    <name type="scientific">Actinoplanes campanulatus</name>
    <dbReference type="NCBI Taxonomy" id="113559"/>
    <lineage>
        <taxon>Bacteria</taxon>
        <taxon>Bacillati</taxon>
        <taxon>Actinomycetota</taxon>
        <taxon>Actinomycetes</taxon>
        <taxon>Micromonosporales</taxon>
        <taxon>Micromonosporaceae</taxon>
        <taxon>Actinoplanes</taxon>
    </lineage>
</organism>
<proteinExistence type="predicted"/>
<dbReference type="Proteomes" id="UP000590749">
    <property type="component" value="Unassembled WGS sequence"/>
</dbReference>
<evidence type="ECO:0008006" key="3">
    <source>
        <dbReference type="Google" id="ProtNLM"/>
    </source>
</evidence>
<accession>A0A7W5AMR5</accession>
<dbReference type="InterPro" id="IPR027417">
    <property type="entry name" value="P-loop_NTPase"/>
</dbReference>
<reference evidence="1 2" key="1">
    <citation type="submission" date="2020-08" db="EMBL/GenBank/DDBJ databases">
        <title>Genomic Encyclopedia of Type Strains, Phase III (KMG-III): the genomes of soil and plant-associated and newly described type strains.</title>
        <authorList>
            <person name="Whitman W."/>
        </authorList>
    </citation>
    <scope>NUCLEOTIDE SEQUENCE [LARGE SCALE GENOMIC DNA]</scope>
    <source>
        <strain evidence="1 2">CECT 3287</strain>
    </source>
</reference>
<comment type="caution">
    <text evidence="1">The sequence shown here is derived from an EMBL/GenBank/DDBJ whole genome shotgun (WGS) entry which is preliminary data.</text>
</comment>
<dbReference type="EMBL" id="JACHXF010000017">
    <property type="protein sequence ID" value="MBB3099151.1"/>
    <property type="molecule type" value="Genomic_DNA"/>
</dbReference>
<dbReference type="Gene3D" id="3.40.50.300">
    <property type="entry name" value="P-loop containing nucleotide triphosphate hydrolases"/>
    <property type="match status" value="1"/>
</dbReference>
<keyword evidence="2" id="KW-1185">Reference proteome</keyword>
<protein>
    <recommendedName>
        <fullName evidence="3">AAA ATPase domain-containing protein</fullName>
    </recommendedName>
</protein>
<evidence type="ECO:0000313" key="2">
    <source>
        <dbReference type="Proteomes" id="UP000590749"/>
    </source>
</evidence>
<gene>
    <name evidence="1" type="ORF">FHR83_006857</name>
</gene>
<name>A0A7W5AMR5_9ACTN</name>
<evidence type="ECO:0000313" key="1">
    <source>
        <dbReference type="EMBL" id="MBB3099151.1"/>
    </source>
</evidence>
<sequence length="1576" mass="172286">MTDTTAALWLALAPSWTGEAALAAGLPVAGADDEDAYFARLSTVVGDWEQQGLAQCNGALTPDQMWLTEFWHTAARRRTALESARAALGRTALAEQARRIAVRLRDLDLDIPLAPVMRHWIELAVADTAGHPFLEQVRDLCRFPHVAEAQEHITAAEIFEPVAGPAFRDAVETARRLLRLAVRRAHDRHSLRDYQPRKAWTADLRALLSDDSPEWAMHLIGAGGTGKTSFVRYVASGDLAEQNDLDTLIVGRVDFDFLSPAYPAQRPAHLLTEFADELAPEVRSGAAEEARAAFYRLAAAANEATGAARADATAEVVQAFVRFLSALPGRILLILDTCEELSRTDPSGTPDAALTATFQVLAAVHRGLPGLRVLLCGRRPMNPGPEVAMRTVRARGFTEKEATRYLTRPDDHVVMQASLVEAILELSPERTERPDHAARRFSPFDVRLYREWWASEKDITVEQLRRSGRSAYVQERIVGRLTERWSATALPAVAMLGTFDARTLESVIPDHGDIAAVIAEFARQDWIDTRTDPAGDGQLLEVNASMRPLLRIWARAQGEERLLTDRRRLARTLGGQVQSLPLEQLSVANVVSALRLTTGVPAVQLWERLEARMATPSDWSWMGRLCPRVLGALAEARIPAEQRREGAVPDGSDPPDDLLIAAVRATAVAVAARAGADFDRSAEWHEVLRLATGNPEPVAERLRLRARLGILTAATRRTLAAPGAVDTAEALIRAATQHDQLTGGIVAAIEAIVETEPPGTRLEPIAAAAHDWLAVNDDPVTTTCVRLALYRLTPDGEDHRLTVRDLDRAVRDTPTDVDRWADWIAPPSILIRLDLHLAARAYLSGDPLQELPLRRWERDAETRPATLDTDRLLSVCLHLRLGHGTVARDHLDRLRPLAGLTGPAITRLRVHRIIPPLFQSLSYGYLMLGDTGTAQRLLDDNLRWAREQGDTETVRSAVDGLLWLGRRLRRTLPADLPIPSDPSDPDLDGRADVARALTDGTPPPESPCESAGQWHRRWQALSIDPRTAALGVPPLPERMEAIDPEQRELLLADLREATAAGADVAAMTERIRALPVAGPGAGVFDPVLHTVSSALAVAAPAELGRFREDNPARPPLFLAVAALELGEQRALRDPAGAKPLLDLAAWLSESRSPVLGFQAATLAALAHVHEGADRSDLTTRALVLGLNTAYTRMREHVGGDMLPEWAALTDVWTEREHPWAGWLTRLRVAITALAGRPDHGPPAVPAVRPVELYPIRFGTDADAEAGPERGAAKFVVPRLDRPARLRLSLVAMQARFRRIPQLTVQVLPRPRKLVLTTGREPWRGAAELTAWSLPGMGPFGAVRMGAGDAVPDLSASMRAMAGEHSSRVWRLILQLGDQVRFWEDEITERLGMTDGAVMPRWYREWPPGAVAPLSDRLSDRLSGRLPDRLSDGRNGGSLVRVLEGRVGRSRSEFRFVERATRQVMTPADMAGLDASAIVLRTTAPAGEEPDGIRDIDALRLAVRCMAAGVRNLLLLPRPSASAADLIAEQAGELNGRAGRPRGMDLMALADSARDRAEPNRGHVVLFLRGEPDDGIG</sequence>